<evidence type="ECO:0000313" key="7">
    <source>
        <dbReference type="Proteomes" id="UP000187013"/>
    </source>
</evidence>
<keyword evidence="1 3" id="KW-0547">Nucleotide-binding</keyword>
<name>A0A1Q3ADS8_ZYGRO</name>
<dbReference type="Gene3D" id="1.10.510.10">
    <property type="entry name" value="Transferase(Phosphotransferase) domain 1"/>
    <property type="match status" value="1"/>
</dbReference>
<dbReference type="InterPro" id="IPR017441">
    <property type="entry name" value="Protein_kinase_ATP_BS"/>
</dbReference>
<dbReference type="SUPFAM" id="SSF56112">
    <property type="entry name" value="Protein kinase-like (PK-like)"/>
    <property type="match status" value="1"/>
</dbReference>
<evidence type="ECO:0000256" key="4">
    <source>
        <dbReference type="SAM" id="MobiDB-lite"/>
    </source>
</evidence>
<dbReference type="InterPro" id="IPR000719">
    <property type="entry name" value="Prot_kinase_dom"/>
</dbReference>
<dbReference type="InterPro" id="IPR011009">
    <property type="entry name" value="Kinase-like_dom_sf"/>
</dbReference>
<feature type="compositionally biased region" description="Polar residues" evidence="4">
    <location>
        <begin position="484"/>
        <end position="501"/>
    </location>
</feature>
<accession>A0A1Q3ADS8</accession>
<dbReference type="Gene3D" id="3.30.200.20">
    <property type="entry name" value="Phosphorylase Kinase, domain 1"/>
    <property type="match status" value="1"/>
</dbReference>
<dbReference type="Pfam" id="PF00069">
    <property type="entry name" value="Pkinase"/>
    <property type="match status" value="1"/>
</dbReference>
<feature type="region of interest" description="Disordered" evidence="4">
    <location>
        <begin position="484"/>
        <end position="512"/>
    </location>
</feature>
<reference evidence="6 7" key="1">
    <citation type="submission" date="2016-08" db="EMBL/GenBank/DDBJ databases">
        <title>Draft genome sequence of allopolyploid Zygosaccharomyces rouxii.</title>
        <authorList>
            <person name="Watanabe J."/>
            <person name="Uehara K."/>
            <person name="Mogi Y."/>
            <person name="Tsukioka Y."/>
        </authorList>
    </citation>
    <scope>NUCLEOTIDE SEQUENCE [LARGE SCALE GENOMIC DNA]</scope>
    <source>
        <strain evidence="6 7">NBRC 110957</strain>
    </source>
</reference>
<organism evidence="6 7">
    <name type="scientific">Zygosaccharomyces rouxii</name>
    <dbReference type="NCBI Taxonomy" id="4956"/>
    <lineage>
        <taxon>Eukaryota</taxon>
        <taxon>Fungi</taxon>
        <taxon>Dikarya</taxon>
        <taxon>Ascomycota</taxon>
        <taxon>Saccharomycotina</taxon>
        <taxon>Saccharomycetes</taxon>
        <taxon>Saccharomycetales</taxon>
        <taxon>Saccharomycetaceae</taxon>
        <taxon>Zygosaccharomyces</taxon>
    </lineage>
</organism>
<dbReference type="SMART" id="SM00220">
    <property type="entry name" value="S_TKc"/>
    <property type="match status" value="1"/>
</dbReference>
<protein>
    <recommendedName>
        <fullName evidence="5">Protein kinase domain-containing protein</fullName>
    </recommendedName>
</protein>
<dbReference type="InterPro" id="IPR008271">
    <property type="entry name" value="Ser/Thr_kinase_AS"/>
</dbReference>
<dbReference type="EMBL" id="BDGX01000037">
    <property type="protein sequence ID" value="GAV53821.1"/>
    <property type="molecule type" value="Genomic_DNA"/>
</dbReference>
<dbReference type="OrthoDB" id="40902at2759"/>
<feature type="binding site" evidence="3">
    <location>
        <position position="58"/>
    </location>
    <ligand>
        <name>ATP</name>
        <dbReference type="ChEBI" id="CHEBI:30616"/>
    </ligand>
</feature>
<dbReference type="PROSITE" id="PS50011">
    <property type="entry name" value="PROTEIN_KINASE_DOM"/>
    <property type="match status" value="1"/>
</dbReference>
<sequence length="512" mass="57866">MASAIVSKAHSVPWLAVEPRDHTTKCKYATKGGQLGDGNFSVVRECMNLYTRNLYALKMVHKVVVRDKIQLVKEELKLLAEISKKIKELEAKKCTSMNVFEGHHHILQLFDYFETDESIGLVMQLCDRGDLYEKIIAEGHLDIETQVKSFTACLVSVLEFLHGQGVVHRDIKAENVLFRLRVNKNEPVESQGKFPYDLTAHDLILADFGFATNIGPGTQLRAYVGTLSYIAPEIVRCKNINYMSEREMNELKPYGFPVDVWALGVLTYFMALGYMPFDCDDDNETLECIVNQDYYVDANMENDPRMSDFWSFIQMCFRLDDSQRPNAAELKRHPFIRDYFATSTTLNQALFIPHSMKRSESSRSLKAPRKSSSYTNITYVKMDPPFSVSMTPANSGPIVEPEVAASRQRDLMQVRNTLKRTLSASALNRELVFLPEVIRGLKKNSTFVLGPQPPPNSLMNGCYSTSPQSRSTLNTPISISRATSSTSFTVMQDTGKTPNYSNDEDEDEGIVI</sequence>
<feature type="domain" description="Protein kinase" evidence="5">
    <location>
        <begin position="29"/>
        <end position="336"/>
    </location>
</feature>
<proteinExistence type="predicted"/>
<dbReference type="PROSITE" id="PS00107">
    <property type="entry name" value="PROTEIN_KINASE_ATP"/>
    <property type="match status" value="1"/>
</dbReference>
<evidence type="ECO:0000256" key="3">
    <source>
        <dbReference type="PROSITE-ProRule" id="PRU10141"/>
    </source>
</evidence>
<evidence type="ECO:0000256" key="2">
    <source>
        <dbReference type="ARBA" id="ARBA00022840"/>
    </source>
</evidence>
<gene>
    <name evidence="6" type="ORF">ZYGR_0AK03230</name>
</gene>
<dbReference type="GO" id="GO:0005524">
    <property type="term" value="F:ATP binding"/>
    <property type="evidence" value="ECO:0007669"/>
    <property type="project" value="UniProtKB-UniRule"/>
</dbReference>
<evidence type="ECO:0000313" key="6">
    <source>
        <dbReference type="EMBL" id="GAV53821.1"/>
    </source>
</evidence>
<dbReference type="PANTHER" id="PTHR24347">
    <property type="entry name" value="SERINE/THREONINE-PROTEIN KINASE"/>
    <property type="match status" value="1"/>
</dbReference>
<comment type="caution">
    <text evidence="6">The sequence shown here is derived from an EMBL/GenBank/DDBJ whole genome shotgun (WGS) entry which is preliminary data.</text>
</comment>
<evidence type="ECO:0000259" key="5">
    <source>
        <dbReference type="PROSITE" id="PS50011"/>
    </source>
</evidence>
<evidence type="ECO:0000256" key="1">
    <source>
        <dbReference type="ARBA" id="ARBA00022741"/>
    </source>
</evidence>
<dbReference type="GO" id="GO:0004672">
    <property type="term" value="F:protein kinase activity"/>
    <property type="evidence" value="ECO:0007669"/>
    <property type="project" value="InterPro"/>
</dbReference>
<feature type="compositionally biased region" description="Acidic residues" evidence="4">
    <location>
        <begin position="502"/>
        <end position="512"/>
    </location>
</feature>
<dbReference type="AlphaFoldDB" id="A0A1Q3ADS8"/>
<dbReference type="PROSITE" id="PS00108">
    <property type="entry name" value="PROTEIN_KINASE_ST"/>
    <property type="match status" value="1"/>
</dbReference>
<dbReference type="Proteomes" id="UP000187013">
    <property type="component" value="Unassembled WGS sequence"/>
</dbReference>
<keyword evidence="2 3" id="KW-0067">ATP-binding</keyword>